<proteinExistence type="predicted"/>
<evidence type="ECO:0000313" key="2">
    <source>
        <dbReference type="Proteomes" id="UP000316252"/>
    </source>
</evidence>
<name>A0A506Y717_9MICO</name>
<dbReference type="AlphaFoldDB" id="A0A506Y717"/>
<evidence type="ECO:0000313" key="1">
    <source>
        <dbReference type="EMBL" id="TPW77310.1"/>
    </source>
</evidence>
<protein>
    <submittedName>
        <fullName evidence="1">Uncharacterized protein</fullName>
    </submittedName>
</protein>
<dbReference type="EMBL" id="VHQG01000001">
    <property type="protein sequence ID" value="TPW77310.1"/>
    <property type="molecule type" value="Genomic_DNA"/>
</dbReference>
<dbReference type="Proteomes" id="UP000316252">
    <property type="component" value="Unassembled WGS sequence"/>
</dbReference>
<keyword evidence="2" id="KW-1185">Reference proteome</keyword>
<sequence>MGWFGRKPSEDDVVAEVTRLARTALAERGIETVVESTGDPANPLLRADASTSYQLGNLIAQCHGAPRRQWAELVQNHVAIVDAAMHADRDTVLDADALRTQIRTRLLADLGPEDPTDLGYARPLAPGLVLALGIDFPDTVATLTGSALGDLAIGVDEAYELGQRNADAEPIDERDALSSEITILVGDSLFIATKVANMENLVRTEIGPAPNGVIFAVPHRSLIALIVVRDAQSLVAVGALKAVVDGFASGQYGPLPGGLISPDLYFWFDGEIERITGNPDLAPDAVDARGRLGEVAARLDA</sequence>
<dbReference type="OrthoDB" id="280176at2"/>
<reference evidence="1 2" key="1">
    <citation type="submission" date="2019-06" db="EMBL/GenBank/DDBJ databases">
        <authorList>
            <person name="Li F."/>
        </authorList>
    </citation>
    <scope>NUCLEOTIDE SEQUENCE [LARGE SCALE GENOMIC DNA]</scope>
    <source>
        <strain evidence="1 2">10F1D-1</strain>
    </source>
</reference>
<organism evidence="1 2">
    <name type="scientific">Schumannella soli</name>
    <dbReference type="NCBI Taxonomy" id="2590779"/>
    <lineage>
        <taxon>Bacteria</taxon>
        <taxon>Bacillati</taxon>
        <taxon>Actinomycetota</taxon>
        <taxon>Actinomycetes</taxon>
        <taxon>Micrococcales</taxon>
        <taxon>Microbacteriaceae</taxon>
        <taxon>Schumannella</taxon>
    </lineage>
</organism>
<dbReference type="RefSeq" id="WP_141161838.1">
    <property type="nucleotide sequence ID" value="NZ_VHQG01000001.1"/>
</dbReference>
<accession>A0A506Y717</accession>
<gene>
    <name evidence="1" type="ORF">FJ657_00970</name>
</gene>
<comment type="caution">
    <text evidence="1">The sequence shown here is derived from an EMBL/GenBank/DDBJ whole genome shotgun (WGS) entry which is preliminary data.</text>
</comment>